<dbReference type="InParanoid" id="W3X5C6"/>
<dbReference type="Gene3D" id="1.10.510.10">
    <property type="entry name" value="Transferase(Phosphotransferase) domain 1"/>
    <property type="match status" value="1"/>
</dbReference>
<dbReference type="KEGG" id="pfy:PFICI_07920"/>
<keyword evidence="2" id="KW-0677">Repeat</keyword>
<evidence type="ECO:0008006" key="9">
    <source>
        <dbReference type="Google" id="ProtNLM"/>
    </source>
</evidence>
<dbReference type="InterPro" id="IPR011009">
    <property type="entry name" value="Kinase-like_dom_sf"/>
</dbReference>
<dbReference type="Gene3D" id="3.40.50.300">
    <property type="entry name" value="P-loop containing nucleotide triphosphate hydrolases"/>
    <property type="match status" value="1"/>
</dbReference>
<evidence type="ECO:0000259" key="6">
    <source>
        <dbReference type="PROSITE" id="PS50837"/>
    </source>
</evidence>
<dbReference type="PANTHER" id="PTHR10039:SF14">
    <property type="entry name" value="NACHT DOMAIN-CONTAINING PROTEIN"/>
    <property type="match status" value="1"/>
</dbReference>
<feature type="domain" description="Protein kinase" evidence="5">
    <location>
        <begin position="152"/>
        <end position="455"/>
    </location>
</feature>
<feature type="binding site" evidence="4">
    <location>
        <position position="187"/>
    </location>
    <ligand>
        <name>ATP</name>
        <dbReference type="ChEBI" id="CHEBI:30616"/>
    </ligand>
</feature>
<dbReference type="InterPro" id="IPR007111">
    <property type="entry name" value="NACHT_NTPase"/>
</dbReference>
<evidence type="ECO:0000313" key="8">
    <source>
        <dbReference type="Proteomes" id="UP000030651"/>
    </source>
</evidence>
<evidence type="ECO:0000313" key="7">
    <source>
        <dbReference type="EMBL" id="ETS80391.1"/>
    </source>
</evidence>
<dbReference type="eggNOG" id="KOG0615">
    <property type="taxonomic scope" value="Eukaryota"/>
</dbReference>
<dbReference type="CDD" id="cd00180">
    <property type="entry name" value="PKc"/>
    <property type="match status" value="1"/>
</dbReference>
<keyword evidence="4" id="KW-0067">ATP-binding</keyword>
<feature type="repeat" description="ANK" evidence="3">
    <location>
        <begin position="1715"/>
        <end position="1750"/>
    </location>
</feature>
<dbReference type="PROSITE" id="PS50011">
    <property type="entry name" value="PROTEIN_KINASE_DOM"/>
    <property type="match status" value="1"/>
</dbReference>
<dbReference type="HOGENOM" id="CLU_002406_1_0_1"/>
<dbReference type="InterPro" id="IPR017441">
    <property type="entry name" value="Protein_kinase_ATP_BS"/>
</dbReference>
<dbReference type="PROSITE" id="PS00107">
    <property type="entry name" value="PROTEIN_KINASE_ATP"/>
    <property type="match status" value="1"/>
</dbReference>
<dbReference type="PROSITE" id="PS50088">
    <property type="entry name" value="ANK_REPEAT"/>
    <property type="match status" value="1"/>
</dbReference>
<dbReference type="GO" id="GO:0005524">
    <property type="term" value="F:ATP binding"/>
    <property type="evidence" value="ECO:0007669"/>
    <property type="project" value="UniProtKB-UniRule"/>
</dbReference>
<dbReference type="PANTHER" id="PTHR10039">
    <property type="entry name" value="AMELOGENIN"/>
    <property type="match status" value="1"/>
</dbReference>
<reference evidence="8" key="1">
    <citation type="journal article" date="2015" name="BMC Genomics">
        <title>Genomic and transcriptomic analysis of the endophytic fungus Pestalotiopsis fici reveals its lifestyle and high potential for synthesis of natural products.</title>
        <authorList>
            <person name="Wang X."/>
            <person name="Zhang X."/>
            <person name="Liu L."/>
            <person name="Xiang M."/>
            <person name="Wang W."/>
            <person name="Sun X."/>
            <person name="Che Y."/>
            <person name="Guo L."/>
            <person name="Liu G."/>
            <person name="Guo L."/>
            <person name="Wang C."/>
            <person name="Yin W.B."/>
            <person name="Stadler M."/>
            <person name="Zhang X."/>
            <person name="Liu X."/>
        </authorList>
    </citation>
    <scope>NUCLEOTIDE SEQUENCE [LARGE SCALE GENOMIC DNA]</scope>
    <source>
        <strain evidence="8">W106-1 / CGMCC3.15140</strain>
    </source>
</reference>
<keyword evidence="3" id="KW-0040">ANK repeat</keyword>
<dbReference type="SUPFAM" id="SSF48403">
    <property type="entry name" value="Ankyrin repeat"/>
    <property type="match status" value="1"/>
</dbReference>
<dbReference type="Pfam" id="PF07714">
    <property type="entry name" value="PK_Tyr_Ser-Thr"/>
    <property type="match status" value="1"/>
</dbReference>
<evidence type="ECO:0000256" key="3">
    <source>
        <dbReference type="PROSITE-ProRule" id="PRU00023"/>
    </source>
</evidence>
<dbReference type="InterPro" id="IPR002110">
    <property type="entry name" value="Ankyrin_rpt"/>
</dbReference>
<keyword evidence="8" id="KW-1185">Reference proteome</keyword>
<dbReference type="GeneID" id="19272933"/>
<dbReference type="Pfam" id="PF00023">
    <property type="entry name" value="Ank"/>
    <property type="match status" value="1"/>
</dbReference>
<keyword evidence="4" id="KW-0547">Nucleotide-binding</keyword>
<name>W3X5C6_PESFW</name>
<dbReference type="OrthoDB" id="4062651at2759"/>
<dbReference type="InterPro" id="IPR056884">
    <property type="entry name" value="NPHP3-like_N"/>
</dbReference>
<dbReference type="SUPFAM" id="SSF52540">
    <property type="entry name" value="P-loop containing nucleoside triphosphate hydrolases"/>
    <property type="match status" value="1"/>
</dbReference>
<dbReference type="InterPro" id="IPR000719">
    <property type="entry name" value="Prot_kinase_dom"/>
</dbReference>
<evidence type="ECO:0000256" key="2">
    <source>
        <dbReference type="ARBA" id="ARBA00022737"/>
    </source>
</evidence>
<evidence type="ECO:0000256" key="1">
    <source>
        <dbReference type="ARBA" id="ARBA00008171"/>
    </source>
</evidence>
<feature type="domain" description="NACHT" evidence="6">
    <location>
        <begin position="878"/>
        <end position="1016"/>
    </location>
</feature>
<dbReference type="PROSITE" id="PS50837">
    <property type="entry name" value="NACHT"/>
    <property type="match status" value="1"/>
</dbReference>
<proteinExistence type="inferred from homology"/>
<dbReference type="Gene3D" id="1.25.40.20">
    <property type="entry name" value="Ankyrin repeat-containing domain"/>
    <property type="match status" value="1"/>
</dbReference>
<dbReference type="SUPFAM" id="SSF56112">
    <property type="entry name" value="Protein kinase-like (PK-like)"/>
    <property type="match status" value="1"/>
</dbReference>
<protein>
    <recommendedName>
        <fullName evidence="9">Protein kinase domain-containing protein</fullName>
    </recommendedName>
</protein>
<dbReference type="STRING" id="1229662.W3X5C6"/>
<dbReference type="InterPro" id="IPR001245">
    <property type="entry name" value="Ser-Thr/Tyr_kinase_cat_dom"/>
</dbReference>
<gene>
    <name evidence="7" type="ORF">PFICI_07920</name>
</gene>
<evidence type="ECO:0000256" key="4">
    <source>
        <dbReference type="PROSITE-ProRule" id="PRU10141"/>
    </source>
</evidence>
<dbReference type="InterPro" id="IPR036770">
    <property type="entry name" value="Ankyrin_rpt-contain_sf"/>
</dbReference>
<evidence type="ECO:0000259" key="5">
    <source>
        <dbReference type="PROSITE" id="PS50011"/>
    </source>
</evidence>
<organism evidence="7 8">
    <name type="scientific">Pestalotiopsis fici (strain W106-1 / CGMCC3.15140)</name>
    <dbReference type="NCBI Taxonomy" id="1229662"/>
    <lineage>
        <taxon>Eukaryota</taxon>
        <taxon>Fungi</taxon>
        <taxon>Dikarya</taxon>
        <taxon>Ascomycota</taxon>
        <taxon>Pezizomycotina</taxon>
        <taxon>Sordariomycetes</taxon>
        <taxon>Xylariomycetidae</taxon>
        <taxon>Amphisphaeriales</taxon>
        <taxon>Sporocadaceae</taxon>
        <taxon>Pestalotiopsis</taxon>
    </lineage>
</organism>
<dbReference type="InterPro" id="IPR027417">
    <property type="entry name" value="P-loop_NTPase"/>
</dbReference>
<dbReference type="EMBL" id="KI912113">
    <property type="protein sequence ID" value="ETS80391.1"/>
    <property type="molecule type" value="Genomic_DNA"/>
</dbReference>
<sequence length="1811" mass="206682">MDPSDGGAQSYIDALCSQIRNSLVKSTSGQSFLPNDKLHEIFSFTTIQRAVENLNCKIDDRISLSSTIHNEGKRVFAMLIYSRCPDQIVEFRKHRFLDSRLPLSEVDAERIVGKHVGYLLFDTFQWIFCPYEFSKTMCEHHHEIQKGVILPFISVEPVGNGAFGEVKKVNILASQQDFMDAKAIALKKLNSGGATEWLEREKSCLRLLNRLEHPNIIPFLGSYTYLEDNYLLFHYIDLDLWKFLSAQVRYGDFKWDCTFYSSLAGLASALSTTHNFHLTDVKHGIDLKATGYHHDLRPPNVLVGPDTFLLADFGLGKVKPENVHSNTGYKATCGDYIAPECTDVEENPNTVGRAIDVWAFGCLLIDVVTYMLKGPSGVEEFRAKRLMPARLPQWKDSVFYQPEGDLKQEVRQWIEDLIRDQPDSVMPRQLLEISTDSLQREPRNRPSMDTLHQRLSNLSIRKYFSTILDTFQETYKLEEQLHPQAQRHLEGLRYAQTRFKIWGNTLSQHNDIVSAYGLEQIEMSMDILKNILRMMERSQRDIRTDGSGNKPLVRSINSLWDLLPGSLRRSADFQWQQETKSTEIGHSQNAQDQSDAIREVELADGPSVVDNHLASQFELAARTFEKKLPKPDLWVQILEVTSVSDLYTITDSLQEEQRQNSGLRNLSKIQLYLKRLEGFANIISDVVSKSRNVLAVIWGPLALLLQWAKTLDYAFDCLLGAFAEVGKRLPDFMEIDQSSATKEILFLFFKDLIDIYLEILKPFNHPKWMHVFESFWPRYELHIQEIVCHVERHTRLMGNNVQIQAEEEFRNRALESFRDQRLATTRQEFNRIKTSFSPSRYDNKLYRLRDLRCQGPADWLFDNTTFSKWINGVEQEPRILWIKGIPGAGKTFLSSAVVSRFQQTTEAMTAFAFLTYEEAETTALSTIHSLIFQLAEKHEDLRTIICESTSEALRSDLSATGKLLSDLIHCAGPVYLVIDGIDEISEAERGRLIAEVGKIAEICVQARIILSSRPEADIVRGLGDAVTTITIQDHNEASIESYIRQRSQEIFSERQMPKSALKSILELLSPLASQAKGMFLYARLVMDMVSSMNDLSEMEEQFGVLPENLDDAQVSHYEQLYYRIIQRLGQQKDKKQAQRARRLLGWIASSPIPMSVEEATQALMVNPDKRDQVFNIMVLDVVKMLGPIVETVDTHIHFVHFTAKEYIVSPHLGTRVIDSTEATLSLALCCINYLCQSHHDSDVTPEEISKKVLTGQYGFHSFSSIMWFDLVCQYFQMLRSANPSIKLIQSIQRLFDTRKTDHLASTEQHHFRHGDPFKDSFAPLKAKQPLLYALLLQAFEFRQASFLFTGKTDQDPKKNHNDPLSISATSQRIRQSIDGALCNSALACLLSSKSEDHTTCEDILYYYGPRPFKCKFPLCKFWRHGFPTRGLRYEHEKSHDVLLQCDEPGCVYKEIGFLSERMRRLHSQTAHRNTPAYVPQRSFDGQELSVAEVETILSDLIKHDEIERVREVLGLFPNALDEGETRHKLQLLAASNASGNMLQLLENPINDGGLDAEERKEAHACIAASIRGRNASALEHFCSRFGIHLFSIDKMYSRKDGKLQRLWLTRQLASTEWREGVEIWCTWLQGFRQHDKTLNNMLKRLIDPSILSAAASHPAGDQQLLDMWRKLRIFPIVGPRCVNQALKNVAGSGLSILLATYLLDLGADVNDRRKYKITALHRAAQHASAKGAEMMRLLLLHGADPDLNQEAHTVPQREGSDVLMPGRRIQDEKGAKAIHQWLGMSWDELVEDTKQKQVGAGKQLIEELLKG</sequence>
<dbReference type="RefSeq" id="XP_007834692.1">
    <property type="nucleotide sequence ID" value="XM_007836501.1"/>
</dbReference>
<dbReference type="Gene3D" id="3.30.200.20">
    <property type="entry name" value="Phosphorylase Kinase, domain 1"/>
    <property type="match status" value="1"/>
</dbReference>
<dbReference type="Proteomes" id="UP000030651">
    <property type="component" value="Unassembled WGS sequence"/>
</dbReference>
<comment type="similarity">
    <text evidence="1">Belongs to the protein kinase superfamily. TKL Ser/Thr protein kinase family. ROCO subfamily.</text>
</comment>
<dbReference type="Pfam" id="PF24883">
    <property type="entry name" value="NPHP3_N"/>
    <property type="match status" value="1"/>
</dbReference>
<accession>W3X5C6</accession>
<dbReference type="GO" id="GO:0004672">
    <property type="term" value="F:protein kinase activity"/>
    <property type="evidence" value="ECO:0007669"/>
    <property type="project" value="InterPro"/>
</dbReference>